<accession>G5HE66</accession>
<dbReference type="HOGENOM" id="CLU_1616133_0_0_9"/>
<name>G5HE66_9FIRM</name>
<dbReference type="PATRIC" id="fig|742733.3.peg.910"/>
<dbReference type="EMBL" id="ADLJ01000006">
    <property type="protein sequence ID" value="EHF00293.1"/>
    <property type="molecule type" value="Genomic_DNA"/>
</dbReference>
<organism evidence="1 2">
    <name type="scientific">[Clostridium] citroniae WAL-17108</name>
    <dbReference type="NCBI Taxonomy" id="742733"/>
    <lineage>
        <taxon>Bacteria</taxon>
        <taxon>Bacillati</taxon>
        <taxon>Bacillota</taxon>
        <taxon>Clostridia</taxon>
        <taxon>Lachnospirales</taxon>
        <taxon>Lachnospiraceae</taxon>
        <taxon>Enterocloster</taxon>
    </lineage>
</organism>
<dbReference type="Proteomes" id="UP000003763">
    <property type="component" value="Unassembled WGS sequence"/>
</dbReference>
<proteinExistence type="predicted"/>
<comment type="caution">
    <text evidence="1">The sequence shown here is derived from an EMBL/GenBank/DDBJ whole genome shotgun (WGS) entry which is preliminary data.</text>
</comment>
<evidence type="ECO:0000313" key="1">
    <source>
        <dbReference type="EMBL" id="EHF00293.1"/>
    </source>
</evidence>
<evidence type="ECO:0000313" key="2">
    <source>
        <dbReference type="Proteomes" id="UP000003763"/>
    </source>
</evidence>
<dbReference type="AlphaFoldDB" id="G5HE66"/>
<protein>
    <submittedName>
        <fullName evidence="1">Uncharacterized protein</fullName>
    </submittedName>
</protein>
<sequence length="164" mass="18763">MINKGDKVEAIQSYGIQKGDVFFVKQVEAGSVSLEDGSGTAHLTVPINVYDKYFAKHKKSWSDWKLIDSRLIDECGMCPMESYCYYNGREDLNCRDMLSIEFRTNEKKVQVRTGGYQASASCDKLDIFDLKKGLLIATRRLCEKMLIADTKKKSSEYIKRVIFD</sequence>
<gene>
    <name evidence="1" type="ORF">HMPREF9469_00878</name>
</gene>
<reference evidence="1 2" key="1">
    <citation type="submission" date="2011-08" db="EMBL/GenBank/DDBJ databases">
        <title>The Genome Sequence of Clostridium citroniae WAL-17108.</title>
        <authorList>
            <consortium name="The Broad Institute Genome Sequencing Platform"/>
            <person name="Earl A."/>
            <person name="Ward D."/>
            <person name="Feldgarden M."/>
            <person name="Gevers D."/>
            <person name="Finegold S.M."/>
            <person name="Summanen P.H."/>
            <person name="Molitoris D.R."/>
            <person name="Vaisanen M.L."/>
            <person name="Daigneault M."/>
            <person name="Allen-Vercoe E."/>
            <person name="Young S.K."/>
            <person name="Zeng Q."/>
            <person name="Gargeya S."/>
            <person name="Fitzgerald M."/>
            <person name="Haas B."/>
            <person name="Abouelleil A."/>
            <person name="Alvarado L."/>
            <person name="Arachchi H.M."/>
            <person name="Berlin A."/>
            <person name="Brown A."/>
            <person name="Chapman S.B."/>
            <person name="Chen Z."/>
            <person name="Dunbar C."/>
            <person name="Freedman E."/>
            <person name="Gearin G."/>
            <person name="Gellesch M."/>
            <person name="Goldberg J."/>
            <person name="Griggs A."/>
            <person name="Gujja S."/>
            <person name="Heiman D."/>
            <person name="Howarth C."/>
            <person name="Larson L."/>
            <person name="Lui A."/>
            <person name="MacDonald P.J.P."/>
            <person name="Montmayeur A."/>
            <person name="Murphy C."/>
            <person name="Neiman D."/>
            <person name="Pearson M."/>
            <person name="Priest M."/>
            <person name="Roberts A."/>
            <person name="Saif S."/>
            <person name="Shea T."/>
            <person name="Shenoy N."/>
            <person name="Sisk P."/>
            <person name="Stolte C."/>
            <person name="Sykes S."/>
            <person name="Wortman J."/>
            <person name="Nusbaum C."/>
            <person name="Birren B."/>
        </authorList>
    </citation>
    <scope>NUCLEOTIDE SEQUENCE [LARGE SCALE GENOMIC DNA]</scope>
    <source>
        <strain evidence="1 2">WAL-17108</strain>
    </source>
</reference>